<protein>
    <submittedName>
        <fullName evidence="6">IclR family transcriptional regulator</fullName>
    </submittedName>
</protein>
<name>A0AAF0GPW6_LATSK</name>
<evidence type="ECO:0000256" key="3">
    <source>
        <dbReference type="ARBA" id="ARBA00023163"/>
    </source>
</evidence>
<dbReference type="Proteomes" id="UP001179858">
    <property type="component" value="Chromosome"/>
</dbReference>
<dbReference type="InterPro" id="IPR050707">
    <property type="entry name" value="HTH_MetabolicPath_Reg"/>
</dbReference>
<evidence type="ECO:0000256" key="2">
    <source>
        <dbReference type="ARBA" id="ARBA00023125"/>
    </source>
</evidence>
<dbReference type="InterPro" id="IPR036390">
    <property type="entry name" value="WH_DNA-bd_sf"/>
</dbReference>
<dbReference type="SMART" id="SM00346">
    <property type="entry name" value="HTH_ICLR"/>
    <property type="match status" value="1"/>
</dbReference>
<dbReference type="PANTHER" id="PTHR30136:SF35">
    <property type="entry name" value="HTH-TYPE TRANSCRIPTIONAL REGULATOR RV1719"/>
    <property type="match status" value="1"/>
</dbReference>
<evidence type="ECO:0000313" key="7">
    <source>
        <dbReference type="Proteomes" id="UP001179858"/>
    </source>
</evidence>
<evidence type="ECO:0000259" key="5">
    <source>
        <dbReference type="PROSITE" id="PS51078"/>
    </source>
</evidence>
<dbReference type="Gene3D" id="3.30.450.40">
    <property type="match status" value="1"/>
</dbReference>
<dbReference type="GO" id="GO:0045892">
    <property type="term" value="P:negative regulation of DNA-templated transcription"/>
    <property type="evidence" value="ECO:0007669"/>
    <property type="project" value="UniProtKB-ARBA"/>
</dbReference>
<feature type="domain" description="HTH iclR-type" evidence="4">
    <location>
        <begin position="7"/>
        <end position="69"/>
    </location>
</feature>
<dbReference type="InterPro" id="IPR036388">
    <property type="entry name" value="WH-like_DNA-bd_sf"/>
</dbReference>
<accession>A0AAF0GPW6</accession>
<feature type="domain" description="IclR-ED" evidence="5">
    <location>
        <begin position="70"/>
        <end position="250"/>
    </location>
</feature>
<proteinExistence type="predicted"/>
<dbReference type="Gene3D" id="1.10.10.10">
    <property type="entry name" value="Winged helix-like DNA-binding domain superfamily/Winged helix DNA-binding domain"/>
    <property type="match status" value="1"/>
</dbReference>
<dbReference type="InterPro" id="IPR029016">
    <property type="entry name" value="GAF-like_dom_sf"/>
</dbReference>
<dbReference type="RefSeq" id="WP_280103258.1">
    <property type="nucleotide sequence ID" value="NZ_CP122959.1"/>
</dbReference>
<keyword evidence="2" id="KW-0238">DNA-binding</keyword>
<dbReference type="PROSITE" id="PS51078">
    <property type="entry name" value="ICLR_ED"/>
    <property type="match status" value="1"/>
</dbReference>
<dbReference type="EMBL" id="CP122959">
    <property type="protein sequence ID" value="WGI19964.1"/>
    <property type="molecule type" value="Genomic_DNA"/>
</dbReference>
<keyword evidence="3" id="KW-0804">Transcription</keyword>
<dbReference type="Pfam" id="PF01614">
    <property type="entry name" value="IclR_C"/>
    <property type="match status" value="1"/>
</dbReference>
<reference evidence="6" key="1">
    <citation type="submission" date="2023-04" db="EMBL/GenBank/DDBJ databases">
        <title>Novel strain of Lactilactobacillus sakei and use thereof.</title>
        <authorList>
            <person name="Kim S.Y."/>
        </authorList>
    </citation>
    <scope>NUCLEOTIDE SEQUENCE</scope>
    <source>
        <strain evidence="6">HUP1</strain>
    </source>
</reference>
<evidence type="ECO:0000256" key="1">
    <source>
        <dbReference type="ARBA" id="ARBA00023015"/>
    </source>
</evidence>
<dbReference type="InterPro" id="IPR005471">
    <property type="entry name" value="Tscrpt_reg_IclR_N"/>
</dbReference>
<dbReference type="GO" id="GO:0003700">
    <property type="term" value="F:DNA-binding transcription factor activity"/>
    <property type="evidence" value="ECO:0007669"/>
    <property type="project" value="TreeGrafter"/>
</dbReference>
<sequence>MPNQLYGGVLLKVKAIMDLLSEKNDGLTLKEICEGVDISKSTTLKILTTLQHIGFVRRLEEEKKYYLGTDLISYGQNALSGFDITDVAGIYLKELRNVTGETVNLGIESNDKIILLQKFESLQSIKLNSKVGSKLDLYSSAMGKAMLSTMSDEMIADYFSREQLIQLTEQTIINPQILMKQVKEVQQNGFAIDYKESQDEVVCVGANLEKYNHVFGVFSVSIPEYRLDSELLEDIRRLVLTTKQQIEAVL</sequence>
<keyword evidence="1" id="KW-0805">Transcription regulation</keyword>
<dbReference type="PROSITE" id="PS51077">
    <property type="entry name" value="HTH_ICLR"/>
    <property type="match status" value="1"/>
</dbReference>
<dbReference type="GO" id="GO:0003677">
    <property type="term" value="F:DNA binding"/>
    <property type="evidence" value="ECO:0007669"/>
    <property type="project" value="UniProtKB-KW"/>
</dbReference>
<evidence type="ECO:0000313" key="6">
    <source>
        <dbReference type="EMBL" id="WGI19964.1"/>
    </source>
</evidence>
<dbReference type="InterPro" id="IPR014757">
    <property type="entry name" value="Tscrpt_reg_IclR_C"/>
</dbReference>
<dbReference type="Pfam" id="PF09339">
    <property type="entry name" value="HTH_IclR"/>
    <property type="match status" value="1"/>
</dbReference>
<dbReference type="PANTHER" id="PTHR30136">
    <property type="entry name" value="HELIX-TURN-HELIX TRANSCRIPTIONAL REGULATOR, ICLR FAMILY"/>
    <property type="match status" value="1"/>
</dbReference>
<dbReference type="SUPFAM" id="SSF46785">
    <property type="entry name" value="Winged helix' DNA-binding domain"/>
    <property type="match status" value="1"/>
</dbReference>
<dbReference type="AlphaFoldDB" id="A0AAF0GPW6"/>
<gene>
    <name evidence="6" type="ORF">QBD03_04440</name>
</gene>
<dbReference type="SUPFAM" id="SSF55781">
    <property type="entry name" value="GAF domain-like"/>
    <property type="match status" value="1"/>
</dbReference>
<evidence type="ECO:0000259" key="4">
    <source>
        <dbReference type="PROSITE" id="PS51077"/>
    </source>
</evidence>
<organism evidence="6 7">
    <name type="scientific">Latilactobacillus sakei</name>
    <name type="common">Lactobacillus sakei</name>
    <dbReference type="NCBI Taxonomy" id="1599"/>
    <lineage>
        <taxon>Bacteria</taxon>
        <taxon>Bacillati</taxon>
        <taxon>Bacillota</taxon>
        <taxon>Bacilli</taxon>
        <taxon>Lactobacillales</taxon>
        <taxon>Lactobacillaceae</taxon>
        <taxon>Latilactobacillus</taxon>
    </lineage>
</organism>